<proteinExistence type="predicted"/>
<sequence length="635" mass="69220">MHRKRRPPLKRSKGKMMNKPIVKTNVEEIEIEERDDAVIGRALLASLVVFVVLAATGGGVAYWLSRPEAAPPLRETELAPVAVRARPTVEAPVVNFTDITDAAGIAFVHNNGARGDKLLPETMGGGCAFLDYDNDGDQDILFVNSKDWPWDEASDRSQTAALYRNQDGQFEDVTKGSGLDVPLYGMGAAIGDFDNDGLVDVFLTAVGANRLFRNLGEGRFEDITESAGVAGEADRWSTSAGWFDYDNDGDLDLFVCNYVLWSREFDSSQGFQLVGGGRAYGRPQNFEGTFPYLYRNDGKGRFTDVSEGAGVQIRNAATGVPLAKSLGLAFCDFDGNGALDVVLANDTVQNLLLQNDGQGRFSDVGTLTGIAFDQTGNARGAMGVDVAALRDRQSLGVAIGNFSNEMTALYVTRAGEMNFYDEAVSTGLGPSTRLLLTFGVVYLDYDLDGRSDLLCANGHLEEDINRVQPSQHYEQPPQLFWNAGPQQGTEFLPVDEQQVGADLLEPMVGRGATYADIDNDGDLDILLTASGRRPRLLRNDQQLQHHWLRLQLVGNGESCNRDAIGSWVEVTAGGQVQRKQVMPTRSYLSQVELPLTFGLDDADAVEKVTVTWSDGSQQELQDLQVDQTHVVRQAP</sequence>
<dbReference type="InterPro" id="IPR013517">
    <property type="entry name" value="FG-GAP"/>
</dbReference>
<dbReference type="Gene3D" id="2.130.10.130">
    <property type="entry name" value="Integrin alpha, N-terminal"/>
    <property type="match status" value="1"/>
</dbReference>
<feature type="transmembrane region" description="Helical" evidence="2">
    <location>
        <begin position="42"/>
        <end position="64"/>
    </location>
</feature>
<evidence type="ECO:0000256" key="1">
    <source>
        <dbReference type="ARBA" id="ARBA00022729"/>
    </source>
</evidence>
<dbReference type="Pfam" id="PF07593">
    <property type="entry name" value="UnbV_ASPIC"/>
    <property type="match status" value="1"/>
</dbReference>
<dbReference type="InterPro" id="IPR027039">
    <property type="entry name" value="Crtac1"/>
</dbReference>
<dbReference type="InterPro" id="IPR028994">
    <property type="entry name" value="Integrin_alpha_N"/>
</dbReference>
<keyword evidence="2" id="KW-0812">Transmembrane</keyword>
<reference evidence="4 5" key="1">
    <citation type="submission" date="2019-08" db="EMBL/GenBank/DDBJ databases">
        <title>Deep-cultivation of Planctomycetes and their phenomic and genomic characterization uncovers novel biology.</title>
        <authorList>
            <person name="Wiegand S."/>
            <person name="Jogler M."/>
            <person name="Boedeker C."/>
            <person name="Pinto D."/>
            <person name="Vollmers J."/>
            <person name="Rivas-Marin E."/>
            <person name="Kohn T."/>
            <person name="Peeters S.H."/>
            <person name="Heuer A."/>
            <person name="Rast P."/>
            <person name="Oberbeckmann S."/>
            <person name="Bunk B."/>
            <person name="Jeske O."/>
            <person name="Meyerdierks A."/>
            <person name="Storesund J.E."/>
            <person name="Kallscheuer N."/>
            <person name="Luecker S."/>
            <person name="Lage O.M."/>
            <person name="Pohl T."/>
            <person name="Merkel B.J."/>
            <person name="Hornburger P."/>
            <person name="Mueller R.-W."/>
            <person name="Bruemmer F."/>
            <person name="Labrenz M."/>
            <person name="Spormann A.M."/>
            <person name="Op den Camp H."/>
            <person name="Overmann J."/>
            <person name="Amann R."/>
            <person name="Jetten M.S.M."/>
            <person name="Mascher T."/>
            <person name="Medema M.H."/>
            <person name="Devos D.P."/>
            <person name="Kaster A.-K."/>
            <person name="Ovreas L."/>
            <person name="Rohde M."/>
            <person name="Galperin M.Y."/>
            <person name="Jogler C."/>
        </authorList>
    </citation>
    <scope>NUCLEOTIDE SEQUENCE [LARGE SCALE GENOMIC DNA]</scope>
    <source>
        <strain evidence="4 5">UC8</strain>
    </source>
</reference>
<evidence type="ECO:0000313" key="4">
    <source>
        <dbReference type="EMBL" id="QEG38499.1"/>
    </source>
</evidence>
<dbReference type="Proteomes" id="UP000325286">
    <property type="component" value="Chromosome"/>
</dbReference>
<organism evidence="4 5">
    <name type="scientific">Roseimaritima ulvae</name>
    <dbReference type="NCBI Taxonomy" id="980254"/>
    <lineage>
        <taxon>Bacteria</taxon>
        <taxon>Pseudomonadati</taxon>
        <taxon>Planctomycetota</taxon>
        <taxon>Planctomycetia</taxon>
        <taxon>Pirellulales</taxon>
        <taxon>Pirellulaceae</taxon>
        <taxon>Roseimaritima</taxon>
    </lineage>
</organism>
<dbReference type="PANTHER" id="PTHR16026">
    <property type="entry name" value="CARTILAGE ACIDIC PROTEIN 1"/>
    <property type="match status" value="1"/>
</dbReference>
<dbReference type="PANTHER" id="PTHR16026:SF0">
    <property type="entry name" value="CARTILAGE ACIDIC PROTEIN 1"/>
    <property type="match status" value="1"/>
</dbReference>
<name>A0A5B9QKI0_9BACT</name>
<accession>A0A5B9QKI0</accession>
<evidence type="ECO:0000259" key="3">
    <source>
        <dbReference type="Pfam" id="PF07593"/>
    </source>
</evidence>
<keyword evidence="2" id="KW-1133">Transmembrane helix</keyword>
<dbReference type="KEGG" id="rul:UC8_04560"/>
<feature type="domain" description="ASPIC/UnbV" evidence="3">
    <location>
        <begin position="563"/>
        <end position="629"/>
    </location>
</feature>
<gene>
    <name evidence="4" type="ORF">UC8_04560</name>
</gene>
<keyword evidence="5" id="KW-1185">Reference proteome</keyword>
<dbReference type="Pfam" id="PF13517">
    <property type="entry name" value="FG-GAP_3"/>
    <property type="match status" value="2"/>
</dbReference>
<protein>
    <submittedName>
        <fullName evidence="4">ASPIC and UnbV</fullName>
    </submittedName>
</protein>
<dbReference type="InterPro" id="IPR011519">
    <property type="entry name" value="UnbV_ASPIC"/>
</dbReference>
<evidence type="ECO:0000256" key="2">
    <source>
        <dbReference type="SAM" id="Phobius"/>
    </source>
</evidence>
<dbReference type="AlphaFoldDB" id="A0A5B9QKI0"/>
<evidence type="ECO:0000313" key="5">
    <source>
        <dbReference type="Proteomes" id="UP000325286"/>
    </source>
</evidence>
<keyword evidence="2" id="KW-0472">Membrane</keyword>
<dbReference type="EMBL" id="CP042914">
    <property type="protein sequence ID" value="QEG38499.1"/>
    <property type="molecule type" value="Genomic_DNA"/>
</dbReference>
<dbReference type="SUPFAM" id="SSF69318">
    <property type="entry name" value="Integrin alpha N-terminal domain"/>
    <property type="match status" value="1"/>
</dbReference>
<keyword evidence="1" id="KW-0732">Signal</keyword>